<protein>
    <submittedName>
        <fullName evidence="1">Uncharacterized protein</fullName>
    </submittedName>
</protein>
<sequence length="120" mass="14465">MKFDESTFPGLKDERGHEIFTLLPIPEGDRGQLSKQNAEPQTPEQQKAEDRPHEQEMFEQRRNEPRRSTRQRRPPDRYSDNLQWREDTQFEYCSFTEEPTTYQEAIQSPHLTIYKSYDQN</sequence>
<evidence type="ECO:0000313" key="1">
    <source>
        <dbReference type="EMBL" id="KAJ7542116.1"/>
    </source>
</evidence>
<organism evidence="1 2">
    <name type="scientific">Diphasiastrum complanatum</name>
    <name type="common">Issler's clubmoss</name>
    <name type="synonym">Lycopodium complanatum</name>
    <dbReference type="NCBI Taxonomy" id="34168"/>
    <lineage>
        <taxon>Eukaryota</taxon>
        <taxon>Viridiplantae</taxon>
        <taxon>Streptophyta</taxon>
        <taxon>Embryophyta</taxon>
        <taxon>Tracheophyta</taxon>
        <taxon>Lycopodiopsida</taxon>
        <taxon>Lycopodiales</taxon>
        <taxon>Lycopodiaceae</taxon>
        <taxon>Lycopodioideae</taxon>
        <taxon>Diphasiastrum</taxon>
    </lineage>
</organism>
<gene>
    <name evidence="1" type="ORF">O6H91_10G090600</name>
</gene>
<evidence type="ECO:0000313" key="2">
    <source>
        <dbReference type="Proteomes" id="UP001162992"/>
    </source>
</evidence>
<name>A0ACC2CJE6_DIPCM</name>
<dbReference type="Proteomes" id="UP001162992">
    <property type="component" value="Chromosome 10"/>
</dbReference>
<keyword evidence="2" id="KW-1185">Reference proteome</keyword>
<proteinExistence type="predicted"/>
<accession>A0ACC2CJE6</accession>
<comment type="caution">
    <text evidence="1">The sequence shown here is derived from an EMBL/GenBank/DDBJ whole genome shotgun (WGS) entry which is preliminary data.</text>
</comment>
<reference evidence="2" key="1">
    <citation type="journal article" date="2024" name="Proc. Natl. Acad. Sci. U.S.A.">
        <title>Extraordinary preservation of gene collinearity over three hundred million years revealed in homosporous lycophytes.</title>
        <authorList>
            <person name="Li C."/>
            <person name="Wickell D."/>
            <person name="Kuo L.Y."/>
            <person name="Chen X."/>
            <person name="Nie B."/>
            <person name="Liao X."/>
            <person name="Peng D."/>
            <person name="Ji J."/>
            <person name="Jenkins J."/>
            <person name="Williams M."/>
            <person name="Shu S."/>
            <person name="Plott C."/>
            <person name="Barry K."/>
            <person name="Rajasekar S."/>
            <person name="Grimwood J."/>
            <person name="Han X."/>
            <person name="Sun S."/>
            <person name="Hou Z."/>
            <person name="He W."/>
            <person name="Dai G."/>
            <person name="Sun C."/>
            <person name="Schmutz J."/>
            <person name="Leebens-Mack J.H."/>
            <person name="Li F.W."/>
            <person name="Wang L."/>
        </authorList>
    </citation>
    <scope>NUCLEOTIDE SEQUENCE [LARGE SCALE GENOMIC DNA]</scope>
    <source>
        <strain evidence="2">cv. PW_Plant_1</strain>
    </source>
</reference>
<dbReference type="EMBL" id="CM055101">
    <property type="protein sequence ID" value="KAJ7542116.1"/>
    <property type="molecule type" value="Genomic_DNA"/>
</dbReference>